<feature type="binding site" evidence="2">
    <location>
        <position position="60"/>
    </location>
    <ligand>
        <name>Zn(2+)</name>
        <dbReference type="ChEBI" id="CHEBI:29105"/>
        <label>2</label>
    </ligand>
</feature>
<dbReference type="OrthoDB" id="9785420at2"/>
<name>A0A157MP53_9BORD</name>
<accession>A0A157MP53</accession>
<keyword evidence="3" id="KW-0378">Hydrolase</keyword>
<feature type="binding site" evidence="2">
    <location>
        <position position="134"/>
    </location>
    <ligand>
        <name>Zn(2+)</name>
        <dbReference type="ChEBI" id="CHEBI:29105"/>
        <label>2</label>
    </ligand>
</feature>
<dbReference type="SUPFAM" id="SSF63992">
    <property type="entry name" value="Dipeptide transport protein"/>
    <property type="match status" value="1"/>
</dbReference>
<dbReference type="RefSeq" id="WP_066410211.1">
    <property type="nucleotide sequence ID" value="NZ_FKBS01000013.1"/>
</dbReference>
<keyword evidence="2" id="KW-0862">Zinc</keyword>
<evidence type="ECO:0000256" key="1">
    <source>
        <dbReference type="PIRSR" id="PIRSR015853-1"/>
    </source>
</evidence>
<protein>
    <submittedName>
        <fullName evidence="3">D-aminopeptidase</fullName>
        <ecNumber evidence="3">3.4.11.-</ecNumber>
    </submittedName>
</protein>
<dbReference type="EC" id="3.4.11.-" evidence="3"/>
<dbReference type="CDD" id="cd08663">
    <property type="entry name" value="DAP_dppA_1"/>
    <property type="match status" value="1"/>
</dbReference>
<dbReference type="InterPro" id="IPR007035">
    <property type="entry name" value="Peptidase_M55"/>
</dbReference>
<keyword evidence="3" id="KW-0645">Protease</keyword>
<feature type="binding site" evidence="2">
    <location>
        <position position="8"/>
    </location>
    <ligand>
        <name>Zn(2+)</name>
        <dbReference type="ChEBI" id="CHEBI:29105"/>
        <label>1</label>
    </ligand>
</feature>
<dbReference type="Gene3D" id="3.30.1360.130">
    <property type="entry name" value="Dipeptide transport protein"/>
    <property type="match status" value="1"/>
</dbReference>
<evidence type="ECO:0000256" key="2">
    <source>
        <dbReference type="PIRSR" id="PIRSR015853-2"/>
    </source>
</evidence>
<feature type="binding site" evidence="2">
    <location>
        <position position="8"/>
    </location>
    <ligand>
        <name>Zn(2+)</name>
        <dbReference type="ChEBI" id="CHEBI:29105"/>
        <label>2</label>
    </ligand>
</feature>
<keyword evidence="3" id="KW-0031">Aminopeptidase</keyword>
<feature type="binding site" evidence="2">
    <location>
        <position position="10"/>
    </location>
    <ligand>
        <name>Zn(2+)</name>
        <dbReference type="ChEBI" id="CHEBI:29105"/>
        <label>1</label>
    </ligand>
</feature>
<dbReference type="InterPro" id="IPR027476">
    <property type="entry name" value="DppA_N"/>
</dbReference>
<dbReference type="PIRSF" id="PIRSF015853">
    <property type="entry name" value="Pep_DppA"/>
    <property type="match status" value="1"/>
</dbReference>
<dbReference type="Proteomes" id="UP000077037">
    <property type="component" value="Unassembled WGS sequence"/>
</dbReference>
<proteinExistence type="predicted"/>
<sequence length="276" mass="29214">MKILISTDIEGVAGVFHGEQIRAGNGEYERARAWMTGEANAAVQGAFAGGATEVLVNDSHGGFRNLLPDQIDERARLVLGKPRYLGMMGGLEEPCDAVFMIGYHSRAQGRGVLAHTINSFAFARVFLNGMELGEAGLYGALAGELGVPVLLATGDNVFIEETTPLFPGAQWVQTKVAHGQGSGVTLSPAASRRAIAQAAEAAVREATGGAGQAVPFRIPGPIECRLQTQSPALADLFCMWPTLERVDGVTLRFTVDSVQAAIRTLNSLAAMSFMLR</sequence>
<feature type="binding site" evidence="2">
    <location>
        <position position="104"/>
    </location>
    <ligand>
        <name>Zn(2+)</name>
        <dbReference type="ChEBI" id="CHEBI:29105"/>
        <label>2</label>
    </ligand>
</feature>
<dbReference type="EMBL" id="FKBS01000013">
    <property type="protein sequence ID" value="SAI10536.1"/>
    <property type="molecule type" value="Genomic_DNA"/>
</dbReference>
<dbReference type="Gene3D" id="3.40.50.10780">
    <property type="entry name" value="Dipeptide transport protein"/>
    <property type="match status" value="1"/>
</dbReference>
<feature type="active site" description="Nucleophile" evidence="1">
    <location>
        <position position="115"/>
    </location>
</feature>
<dbReference type="AlphaFoldDB" id="A0A157MP53"/>
<evidence type="ECO:0000313" key="4">
    <source>
        <dbReference type="Proteomes" id="UP000077037"/>
    </source>
</evidence>
<evidence type="ECO:0000313" key="3">
    <source>
        <dbReference type="EMBL" id="SAI10536.1"/>
    </source>
</evidence>
<reference evidence="3 4" key="1">
    <citation type="submission" date="2016-03" db="EMBL/GenBank/DDBJ databases">
        <authorList>
            <consortium name="Pathogen Informatics"/>
        </authorList>
    </citation>
    <scope>NUCLEOTIDE SEQUENCE [LARGE SCALE GENOMIC DNA]</scope>
    <source>
        <strain evidence="3 4">NCTC13364</strain>
    </source>
</reference>
<keyword evidence="2" id="KW-0479">Metal-binding</keyword>
<organism evidence="3 4">
    <name type="scientific">Bordetella ansorpii</name>
    <dbReference type="NCBI Taxonomy" id="288768"/>
    <lineage>
        <taxon>Bacteria</taxon>
        <taxon>Pseudomonadati</taxon>
        <taxon>Pseudomonadota</taxon>
        <taxon>Betaproteobacteria</taxon>
        <taxon>Burkholderiales</taxon>
        <taxon>Alcaligenaceae</taxon>
        <taxon>Bordetella</taxon>
    </lineage>
</organism>
<dbReference type="Pfam" id="PF04951">
    <property type="entry name" value="Peptidase_M55"/>
    <property type="match status" value="1"/>
</dbReference>
<gene>
    <name evidence="3" type="primary">dppA</name>
    <name evidence="3" type="ORF">SAMEA1982600_01311</name>
</gene>
<dbReference type="GO" id="GO:0004177">
    <property type="term" value="F:aminopeptidase activity"/>
    <property type="evidence" value="ECO:0007669"/>
    <property type="project" value="UniProtKB-KW"/>
</dbReference>
<dbReference type="GO" id="GO:0046872">
    <property type="term" value="F:metal ion binding"/>
    <property type="evidence" value="ECO:0007669"/>
    <property type="project" value="UniProtKB-KW"/>
</dbReference>
<dbReference type="InterPro" id="IPR036177">
    <property type="entry name" value="Peptidase_M55_sf"/>
</dbReference>